<dbReference type="EMBL" id="FNTJ01000003">
    <property type="protein sequence ID" value="SED36194.1"/>
    <property type="molecule type" value="Genomic_DNA"/>
</dbReference>
<protein>
    <submittedName>
        <fullName evidence="1">Uncharacterized protein</fullName>
    </submittedName>
</protein>
<organism evidence="1 2">
    <name type="scientific">Pseudomonas saponiphila</name>
    <dbReference type="NCBI Taxonomy" id="556534"/>
    <lineage>
        <taxon>Bacteria</taxon>
        <taxon>Pseudomonadati</taxon>
        <taxon>Pseudomonadota</taxon>
        <taxon>Gammaproteobacteria</taxon>
        <taxon>Pseudomonadales</taxon>
        <taxon>Pseudomonadaceae</taxon>
        <taxon>Pseudomonas</taxon>
    </lineage>
</organism>
<keyword evidence="2" id="KW-1185">Reference proteome</keyword>
<sequence>MAKSVEYRGFVIANPRGGLSNWQCTFTDNGQPRTRFGTLDELKADCDLVADGIGLPPREHGPHGTF</sequence>
<proteinExistence type="predicted"/>
<dbReference type="RefSeq" id="WP_092320901.1">
    <property type="nucleotide sequence ID" value="NZ_FNTJ01000003.1"/>
</dbReference>
<dbReference type="AlphaFoldDB" id="A0A1H5A343"/>
<dbReference type="Proteomes" id="UP000198982">
    <property type="component" value="Unassembled WGS sequence"/>
</dbReference>
<gene>
    <name evidence="1" type="ORF">SAMN05216178_6941</name>
</gene>
<reference evidence="2" key="1">
    <citation type="submission" date="2016-10" db="EMBL/GenBank/DDBJ databases">
        <authorList>
            <person name="Varghese N."/>
            <person name="Submissions S."/>
        </authorList>
    </citation>
    <scope>NUCLEOTIDE SEQUENCE [LARGE SCALE GENOMIC DNA]</scope>
    <source>
        <strain evidence="2">DSM 9751</strain>
    </source>
</reference>
<evidence type="ECO:0000313" key="2">
    <source>
        <dbReference type="Proteomes" id="UP000198982"/>
    </source>
</evidence>
<accession>A0A1H5A343</accession>
<name>A0A1H5A343_9PSED</name>
<evidence type="ECO:0000313" key="1">
    <source>
        <dbReference type="EMBL" id="SED36194.1"/>
    </source>
</evidence>